<dbReference type="PANTHER" id="PTHR11615">
    <property type="entry name" value="NITRATE, FORMATE, IRON DEHYDROGENASE"/>
    <property type="match status" value="1"/>
</dbReference>
<keyword evidence="7" id="KW-0560">Oxidoreductase</keyword>
<dbReference type="RefSeq" id="WP_068556278.1">
    <property type="nucleotide sequence ID" value="NZ_LOEE01000034.1"/>
</dbReference>
<dbReference type="PROSITE" id="PS51656">
    <property type="entry name" value="4FE4S"/>
    <property type="match status" value="1"/>
</dbReference>
<dbReference type="SUPFAM" id="SSF53920">
    <property type="entry name" value="Fe-only hydrogenase"/>
    <property type="match status" value="1"/>
</dbReference>
<dbReference type="Gene3D" id="3.40.950.10">
    <property type="entry name" value="Fe-only Hydrogenase (Larger Subunit), Chain L, domain 3"/>
    <property type="match status" value="1"/>
</dbReference>
<dbReference type="InterPro" id="IPR050340">
    <property type="entry name" value="Cytosolic_Fe-S_CAF"/>
</dbReference>
<dbReference type="GO" id="GO:0051539">
    <property type="term" value="F:4 iron, 4 sulfur cluster binding"/>
    <property type="evidence" value="ECO:0007669"/>
    <property type="project" value="UniProtKB-KW"/>
</dbReference>
<keyword evidence="4" id="KW-0411">Iron-sulfur</keyword>
<name>A0A140L4E4_9FIRM</name>
<dbReference type="Gene3D" id="3.30.70.20">
    <property type="match status" value="1"/>
</dbReference>
<dbReference type="SUPFAM" id="SSF54862">
    <property type="entry name" value="4Fe-4S ferredoxins"/>
    <property type="match status" value="1"/>
</dbReference>
<dbReference type="Pfam" id="PF04060">
    <property type="entry name" value="FeS"/>
    <property type="match status" value="1"/>
</dbReference>
<evidence type="ECO:0000256" key="4">
    <source>
        <dbReference type="ARBA" id="ARBA00023014"/>
    </source>
</evidence>
<evidence type="ECO:0000313" key="8">
    <source>
        <dbReference type="Proteomes" id="UP000070456"/>
    </source>
</evidence>
<organism evidence="7 8">
    <name type="scientific">Thermotalea metallivorans</name>
    <dbReference type="NCBI Taxonomy" id="520762"/>
    <lineage>
        <taxon>Bacteria</taxon>
        <taxon>Bacillati</taxon>
        <taxon>Bacillota</taxon>
        <taxon>Clostridia</taxon>
        <taxon>Peptostreptococcales</taxon>
        <taxon>Thermotaleaceae</taxon>
        <taxon>Thermotalea</taxon>
    </lineage>
</organism>
<reference evidence="7 8" key="1">
    <citation type="submission" date="2015-12" db="EMBL/GenBank/DDBJ databases">
        <title>Draft genome sequence of the thermoanaerobe Thermotalea metallivorans, an isolate from the runoff channel of the Great Artesian Basin, Australia.</title>
        <authorList>
            <person name="Patel B.K."/>
        </authorList>
    </citation>
    <scope>NUCLEOTIDE SEQUENCE [LARGE SCALE GENOMIC DNA]</scope>
    <source>
        <strain evidence="7 8">B2-1</strain>
    </source>
</reference>
<dbReference type="InterPro" id="IPR009016">
    <property type="entry name" value="Fe_hydrogenase"/>
</dbReference>
<gene>
    <name evidence="7" type="primary">hydA</name>
    <name evidence="7" type="ORF">AN619_16830</name>
</gene>
<dbReference type="GO" id="GO:0008901">
    <property type="term" value="F:ferredoxin hydrogenase activity"/>
    <property type="evidence" value="ECO:0007669"/>
    <property type="project" value="UniProtKB-EC"/>
</dbReference>
<dbReference type="Pfam" id="PF13237">
    <property type="entry name" value="Fer4_10"/>
    <property type="match status" value="1"/>
</dbReference>
<accession>A0A140L4E4</accession>
<keyword evidence="8" id="KW-1185">Reference proteome</keyword>
<dbReference type="GO" id="GO:0046872">
    <property type="term" value="F:metal ion binding"/>
    <property type="evidence" value="ECO:0007669"/>
    <property type="project" value="UniProtKB-KW"/>
</dbReference>
<feature type="domain" description="4Fe-4S ferredoxin-type" evidence="5">
    <location>
        <begin position="6"/>
        <end position="35"/>
    </location>
</feature>
<evidence type="ECO:0000256" key="2">
    <source>
        <dbReference type="ARBA" id="ARBA00022723"/>
    </source>
</evidence>
<dbReference type="Proteomes" id="UP000070456">
    <property type="component" value="Unassembled WGS sequence"/>
</dbReference>
<dbReference type="AlphaFoldDB" id="A0A140L4E4"/>
<evidence type="ECO:0000313" key="7">
    <source>
        <dbReference type="EMBL" id="KXG75419.1"/>
    </source>
</evidence>
<dbReference type="OrthoDB" id="9798098at2"/>
<evidence type="ECO:0000259" key="6">
    <source>
        <dbReference type="PROSITE" id="PS51656"/>
    </source>
</evidence>
<keyword evidence="2" id="KW-0479">Metal-binding</keyword>
<dbReference type="EMBL" id="LOEE01000034">
    <property type="protein sequence ID" value="KXG75419.1"/>
    <property type="molecule type" value="Genomic_DNA"/>
</dbReference>
<dbReference type="Pfam" id="PF02906">
    <property type="entry name" value="Fe_hyd_lg_C"/>
    <property type="match status" value="2"/>
</dbReference>
<dbReference type="PROSITE" id="PS00198">
    <property type="entry name" value="4FE4S_FER_1"/>
    <property type="match status" value="2"/>
</dbReference>
<dbReference type="InterPro" id="IPR017896">
    <property type="entry name" value="4Fe4S_Fe-S-bd"/>
</dbReference>
<dbReference type="InterPro" id="IPR004108">
    <property type="entry name" value="Fe_hydrogenase_lsu_C"/>
</dbReference>
<dbReference type="Gene3D" id="1.10.15.40">
    <property type="entry name" value="Electron transport complex subunit B, putative Fe-S cluster"/>
    <property type="match status" value="1"/>
</dbReference>
<protein>
    <submittedName>
        <fullName evidence="7">Periplasmic [Fe] hydrogenase large subunit</fullName>
        <ecNumber evidence="7">1.12.7.2</ecNumber>
    </submittedName>
</protein>
<sequence length="430" mass="47749">MGEYFHSVTLQEDKCSGCTNCIKRCPTEAIRVKNGKARIIEERCIDCGECIRICPHHAKNSTGDPLDAIQNFKYKVAIPAPSLLGQFEIDIEPKKILAALKMVGFDDVYEVSRGADIVSSYTRELIKNAKRLPLISSSCPVIVRLIQIRFPNLIDLIMPIESPMEVAAMIARQKSIEKTGLASEEIGIFFITPCPAKITSVKNPIGIQKSNVDGVISIKSVYPCIQKNLKKVDEDIDFYDSGKAIGWARAGGETYSLGIENYLCVDGIENVIKILDEIENGHLPSIEFVECLACVNGCVGGSLAVENPFIARNRIRRLSEKYMKAKQTRLVKSIESFLLTEKILPKNVHKLDNNIIEAMKKMNQIDCISKMLPALDCGACGSPSCRALAEDIVLGYSDLDDCMIIFKEKYKTLKNETPESKDEQSADEKK</sequence>
<feature type="domain" description="4Fe-4S" evidence="6">
    <location>
        <begin position="357"/>
        <end position="419"/>
    </location>
</feature>
<feature type="domain" description="4Fe-4S ferredoxin-type" evidence="5">
    <location>
        <begin position="36"/>
        <end position="64"/>
    </location>
</feature>
<dbReference type="InterPro" id="IPR017900">
    <property type="entry name" value="4Fe4S_Fe_S_CS"/>
</dbReference>
<keyword evidence="1" id="KW-0004">4Fe-4S</keyword>
<evidence type="ECO:0000259" key="5">
    <source>
        <dbReference type="PROSITE" id="PS51379"/>
    </source>
</evidence>
<proteinExistence type="predicted"/>
<keyword evidence="3" id="KW-0408">Iron</keyword>
<dbReference type="EC" id="1.12.7.2" evidence="7"/>
<dbReference type="InterPro" id="IPR007202">
    <property type="entry name" value="4Fe-4S_dom"/>
</dbReference>
<comment type="caution">
    <text evidence="7">The sequence shown here is derived from an EMBL/GenBank/DDBJ whole genome shotgun (WGS) entry which is preliminary data.</text>
</comment>
<dbReference type="STRING" id="520762.AN619_16830"/>
<evidence type="ECO:0000256" key="1">
    <source>
        <dbReference type="ARBA" id="ARBA00022485"/>
    </source>
</evidence>
<dbReference type="PATRIC" id="fig|520762.4.peg.1868"/>
<evidence type="ECO:0000256" key="3">
    <source>
        <dbReference type="ARBA" id="ARBA00023004"/>
    </source>
</evidence>
<dbReference type="PROSITE" id="PS51379">
    <property type="entry name" value="4FE4S_FER_2"/>
    <property type="match status" value="2"/>
</dbReference>